<dbReference type="PANTHER" id="PTHR21615">
    <property type="entry name" value="CYCLIN N-TERMINAL DOMAIN-CONTAINING PROTEIN 1"/>
    <property type="match status" value="1"/>
</dbReference>
<organism evidence="5 7">
    <name type="scientific">Araneus ventricosus</name>
    <name type="common">Orbweaver spider</name>
    <name type="synonym">Epeira ventricosa</name>
    <dbReference type="NCBI Taxonomy" id="182803"/>
    <lineage>
        <taxon>Eukaryota</taxon>
        <taxon>Metazoa</taxon>
        <taxon>Ecdysozoa</taxon>
        <taxon>Arthropoda</taxon>
        <taxon>Chelicerata</taxon>
        <taxon>Arachnida</taxon>
        <taxon>Araneae</taxon>
        <taxon>Araneomorphae</taxon>
        <taxon>Entelegynae</taxon>
        <taxon>Araneoidea</taxon>
        <taxon>Araneidae</taxon>
        <taxon>Araneus</taxon>
    </lineage>
</organism>
<comment type="caution">
    <text evidence="5">The sequence shown here is derived from an EMBL/GenBank/DDBJ whole genome shotgun (WGS) entry which is preliminary data.</text>
</comment>
<evidence type="ECO:0000313" key="3">
    <source>
        <dbReference type="EMBL" id="GBN47854.1"/>
    </source>
</evidence>
<evidence type="ECO:0000313" key="2">
    <source>
        <dbReference type="EMBL" id="GBN47851.1"/>
    </source>
</evidence>
<dbReference type="InterPro" id="IPR006671">
    <property type="entry name" value="Cyclin_N"/>
</dbReference>
<dbReference type="GO" id="GO:0007131">
    <property type="term" value="P:reciprocal meiotic recombination"/>
    <property type="evidence" value="ECO:0007669"/>
    <property type="project" value="TreeGrafter"/>
</dbReference>
<evidence type="ECO:0000313" key="6">
    <source>
        <dbReference type="EMBL" id="GBN86138.1"/>
    </source>
</evidence>
<dbReference type="EMBL" id="BGPR01010787">
    <property type="protein sequence ID" value="GBN48010.1"/>
    <property type="molecule type" value="Genomic_DNA"/>
</dbReference>
<sequence>MHIMSTPHLIDVKNIRQVSSDLLEEWLFDMAKKNQERISSANSLELEWSSDVAEFIFNTCEYFKLDSGVKYSALEIYERFLAYHVLELHRSVKDRQETDKPLSWEVIEGRITEQTILRVLTSIELASKLNSHYEHIMPSQVVEFLEKTGGKVYGKTGICNSEIRVMKTLNYKLNVSNPALYVEMLLCVLYTNDPNTDDFLYPSAIIVMDLVYLNRKKIYDRLYEVVTGMPVMENNENETFVKIKADYMLLAVSIIAAGAHIVMKDNWSTILEQLHQVTRILSKDIKSFSLVIVDVLSAILDQ</sequence>
<dbReference type="CDD" id="cd20541">
    <property type="entry name" value="CYCLIN_CNTD1"/>
    <property type="match status" value="1"/>
</dbReference>
<dbReference type="InterPro" id="IPR036915">
    <property type="entry name" value="Cyclin-like_sf"/>
</dbReference>
<gene>
    <name evidence="5" type="primary">Cntd1_2</name>
    <name evidence="2" type="synonym">Cntd1_0</name>
    <name evidence="6" type="synonym">Cntd1_1</name>
    <name evidence="4" type="synonym">Cntd1_3</name>
    <name evidence="3" type="synonym">Cntd1_4</name>
    <name evidence="6" type="ORF">AVEN_160796_1</name>
    <name evidence="3" type="ORF">AVEN_177762_1</name>
    <name evidence="2" type="ORF">AVEN_192775_1</name>
    <name evidence="4" type="ORF">AVEN_32148_1</name>
    <name evidence="5" type="ORF">AVEN_50310_1</name>
</gene>
<feature type="domain" description="Cyclin N-terminal" evidence="1">
    <location>
        <begin position="39"/>
        <end position="174"/>
    </location>
</feature>
<dbReference type="SUPFAM" id="SSF47954">
    <property type="entry name" value="Cyclin-like"/>
    <property type="match status" value="1"/>
</dbReference>
<dbReference type="EMBL" id="BGPR01010788">
    <property type="protein sequence ID" value="GBN48013.1"/>
    <property type="molecule type" value="Genomic_DNA"/>
</dbReference>
<dbReference type="Proteomes" id="UP000499080">
    <property type="component" value="Unassembled WGS sequence"/>
</dbReference>
<dbReference type="PANTHER" id="PTHR21615:SF2">
    <property type="entry name" value="CYCLIN N-TERMINAL DOMAIN-CONTAINING PROTEIN 1"/>
    <property type="match status" value="1"/>
</dbReference>
<dbReference type="Pfam" id="PF00134">
    <property type="entry name" value="Cyclin_N"/>
    <property type="match status" value="1"/>
</dbReference>
<proteinExistence type="predicted"/>
<evidence type="ECO:0000313" key="7">
    <source>
        <dbReference type="Proteomes" id="UP000499080"/>
    </source>
</evidence>
<dbReference type="EMBL" id="BGPR01021134">
    <property type="protein sequence ID" value="GBN86138.1"/>
    <property type="molecule type" value="Genomic_DNA"/>
</dbReference>
<dbReference type="OrthoDB" id="9983043at2759"/>
<reference evidence="5 7" key="1">
    <citation type="journal article" date="2019" name="Sci. Rep.">
        <title>Orb-weaving spider Araneus ventricosus genome elucidates the spidroin gene catalogue.</title>
        <authorList>
            <person name="Kono N."/>
            <person name="Nakamura H."/>
            <person name="Ohtoshi R."/>
            <person name="Moran D.A.P."/>
            <person name="Shinohara A."/>
            <person name="Yoshida Y."/>
            <person name="Fujiwara M."/>
            <person name="Mori M."/>
            <person name="Tomita M."/>
            <person name="Arakawa K."/>
        </authorList>
    </citation>
    <scope>NUCLEOTIDE SEQUENCE [LARGE SCALE GENOMIC DNA]</scope>
</reference>
<dbReference type="EMBL" id="BGPR01010756">
    <property type="protein sequence ID" value="GBN47851.1"/>
    <property type="molecule type" value="Genomic_DNA"/>
</dbReference>
<dbReference type="EMBL" id="BGPR01010757">
    <property type="protein sequence ID" value="GBN47854.1"/>
    <property type="molecule type" value="Genomic_DNA"/>
</dbReference>
<protein>
    <submittedName>
        <fullName evidence="5">Cyclin N-terminal domain-containing protein 1</fullName>
    </submittedName>
</protein>
<accession>A0A4Y2PAH8</accession>
<name>A0A4Y2PAH8_ARAVE</name>
<dbReference type="AlphaFoldDB" id="A0A4Y2PAH8"/>
<dbReference type="GO" id="GO:0035861">
    <property type="term" value="C:site of double-strand break"/>
    <property type="evidence" value="ECO:0007669"/>
    <property type="project" value="TreeGrafter"/>
</dbReference>
<evidence type="ECO:0000313" key="5">
    <source>
        <dbReference type="EMBL" id="GBN48013.1"/>
    </source>
</evidence>
<dbReference type="Gene3D" id="1.10.472.10">
    <property type="entry name" value="Cyclin-like"/>
    <property type="match status" value="1"/>
</dbReference>
<keyword evidence="7" id="KW-1185">Reference proteome</keyword>
<evidence type="ECO:0000259" key="1">
    <source>
        <dbReference type="Pfam" id="PF00134"/>
    </source>
</evidence>
<evidence type="ECO:0000313" key="4">
    <source>
        <dbReference type="EMBL" id="GBN48010.1"/>
    </source>
</evidence>